<dbReference type="EMBL" id="JAPZBR010000005">
    <property type="protein sequence ID" value="KAJ5353821.1"/>
    <property type="molecule type" value="Genomic_DNA"/>
</dbReference>
<evidence type="ECO:0000256" key="2">
    <source>
        <dbReference type="SAM" id="SignalP"/>
    </source>
</evidence>
<protein>
    <submittedName>
        <fullName evidence="3">Uncharacterized protein</fullName>
    </submittedName>
</protein>
<name>A0A9W9R511_PENBR</name>
<feature type="region of interest" description="Disordered" evidence="1">
    <location>
        <begin position="20"/>
        <end position="88"/>
    </location>
</feature>
<evidence type="ECO:0000256" key="1">
    <source>
        <dbReference type="SAM" id="MobiDB-lite"/>
    </source>
</evidence>
<feature type="compositionally biased region" description="Polar residues" evidence="1">
    <location>
        <begin position="20"/>
        <end position="44"/>
    </location>
</feature>
<dbReference type="AlphaFoldDB" id="A0A9W9R511"/>
<dbReference type="Proteomes" id="UP001148299">
    <property type="component" value="Unassembled WGS sequence"/>
</dbReference>
<organism evidence="3 4">
    <name type="scientific">Penicillium brevicompactum</name>
    <dbReference type="NCBI Taxonomy" id="5074"/>
    <lineage>
        <taxon>Eukaryota</taxon>
        <taxon>Fungi</taxon>
        <taxon>Dikarya</taxon>
        <taxon>Ascomycota</taxon>
        <taxon>Pezizomycotina</taxon>
        <taxon>Eurotiomycetes</taxon>
        <taxon>Eurotiomycetidae</taxon>
        <taxon>Eurotiales</taxon>
        <taxon>Aspergillaceae</taxon>
        <taxon>Penicillium</taxon>
    </lineage>
</organism>
<evidence type="ECO:0000313" key="4">
    <source>
        <dbReference type="Proteomes" id="UP001148299"/>
    </source>
</evidence>
<comment type="caution">
    <text evidence="3">The sequence shown here is derived from an EMBL/GenBank/DDBJ whole genome shotgun (WGS) entry which is preliminary data.</text>
</comment>
<feature type="chain" id="PRO_5040948390" evidence="2">
    <location>
        <begin position="20"/>
        <end position="88"/>
    </location>
</feature>
<reference evidence="3" key="1">
    <citation type="submission" date="2022-12" db="EMBL/GenBank/DDBJ databases">
        <authorList>
            <person name="Petersen C."/>
        </authorList>
    </citation>
    <scope>NUCLEOTIDE SEQUENCE</scope>
    <source>
        <strain evidence="3">IBT 35675</strain>
    </source>
</reference>
<proteinExistence type="predicted"/>
<keyword evidence="4" id="KW-1185">Reference proteome</keyword>
<keyword evidence="2" id="KW-0732">Signal</keyword>
<evidence type="ECO:0000313" key="3">
    <source>
        <dbReference type="EMBL" id="KAJ5353821.1"/>
    </source>
</evidence>
<accession>A0A9W9R511</accession>
<feature type="compositionally biased region" description="Low complexity" evidence="1">
    <location>
        <begin position="56"/>
        <end position="66"/>
    </location>
</feature>
<feature type="signal peptide" evidence="2">
    <location>
        <begin position="1"/>
        <end position="19"/>
    </location>
</feature>
<gene>
    <name evidence="3" type="ORF">N7541_006385</name>
</gene>
<sequence>MQFHFLLASILALGSTTLAQSPMSGVASSQSTQSPTLAPSTRGPTTPVPTLRKMQSATPSSSATPGAGPGGMVNGMPSPEGSAFGGSF</sequence>
<reference evidence="3" key="2">
    <citation type="journal article" date="2023" name="IMA Fungus">
        <title>Comparative genomic study of the Penicillium genus elucidates a diverse pangenome and 15 lateral gene transfer events.</title>
        <authorList>
            <person name="Petersen C."/>
            <person name="Sorensen T."/>
            <person name="Nielsen M.R."/>
            <person name="Sondergaard T.E."/>
            <person name="Sorensen J.L."/>
            <person name="Fitzpatrick D.A."/>
            <person name="Frisvad J.C."/>
            <person name="Nielsen K.L."/>
        </authorList>
    </citation>
    <scope>NUCLEOTIDE SEQUENCE</scope>
    <source>
        <strain evidence="3">IBT 35675</strain>
    </source>
</reference>